<feature type="coiled-coil region" evidence="1">
    <location>
        <begin position="631"/>
        <end position="731"/>
    </location>
</feature>
<dbReference type="PANTHER" id="PTHR41259:SF1">
    <property type="entry name" value="DOUBLE-STRAND BREAK REPAIR RAD50 ATPASE, PUTATIVE-RELATED"/>
    <property type="match status" value="1"/>
</dbReference>
<reference evidence="4" key="1">
    <citation type="submission" date="2022-02" db="EMBL/GenBank/DDBJ databases">
        <title>Fredinandcohnia quinoae sp. nov. isolated from Chenopodium quinoa seeds.</title>
        <authorList>
            <person name="Saati-Santamaria Z."/>
            <person name="Flores-Felix J.D."/>
            <person name="Igual J.M."/>
            <person name="Velazquez E."/>
            <person name="Garcia-Fraile P."/>
            <person name="Martinez-Molina E."/>
        </authorList>
    </citation>
    <scope>NUCLEOTIDE SEQUENCE</scope>
    <source>
        <strain evidence="4">SECRCQ15</strain>
    </source>
</reference>
<feature type="coiled-coil region" evidence="1">
    <location>
        <begin position="333"/>
        <end position="471"/>
    </location>
</feature>
<proteinExistence type="predicted"/>
<keyword evidence="1" id="KW-0175">Coiled coil</keyword>
<dbReference type="InterPro" id="IPR027417">
    <property type="entry name" value="P-loop_NTPase"/>
</dbReference>
<name>A0AAW5E2I4_9BACI</name>
<evidence type="ECO:0000256" key="1">
    <source>
        <dbReference type="SAM" id="Coils"/>
    </source>
</evidence>
<dbReference type="InterPro" id="IPR038734">
    <property type="entry name" value="YhaN_AAA"/>
</dbReference>
<organism evidence="4 5">
    <name type="scientific">Fredinandcohnia quinoae</name>
    <dbReference type="NCBI Taxonomy" id="2918902"/>
    <lineage>
        <taxon>Bacteria</taxon>
        <taxon>Bacillati</taxon>
        <taxon>Bacillota</taxon>
        <taxon>Bacilli</taxon>
        <taxon>Bacillales</taxon>
        <taxon>Bacillaceae</taxon>
        <taxon>Fredinandcohnia</taxon>
    </lineage>
</organism>
<keyword evidence="2" id="KW-0472">Membrane</keyword>
<dbReference type="Proteomes" id="UP001431131">
    <property type="component" value="Unassembled WGS sequence"/>
</dbReference>
<dbReference type="AlphaFoldDB" id="A0AAW5E2I4"/>
<dbReference type="EMBL" id="JAKTTI010000033">
    <property type="protein sequence ID" value="MCH1627107.1"/>
    <property type="molecule type" value="Genomic_DNA"/>
</dbReference>
<dbReference type="SUPFAM" id="SSF52540">
    <property type="entry name" value="P-loop containing nucleoside triphosphate hydrolases"/>
    <property type="match status" value="1"/>
</dbReference>
<protein>
    <submittedName>
        <fullName evidence="4">AAA family ATPase</fullName>
    </submittedName>
</protein>
<evidence type="ECO:0000259" key="3">
    <source>
        <dbReference type="Pfam" id="PF13514"/>
    </source>
</evidence>
<feature type="transmembrane region" description="Helical" evidence="2">
    <location>
        <begin position="479"/>
        <end position="498"/>
    </location>
</feature>
<sequence>MSTLKIIGLHVYGYGKLENLEISNFSSNIQVIYGKNEAGKSTLMSFIHSILFGFPTKLQQEQRYIPKRGMKYGGKLIVLTEEHGTIIIERIPGKSTGDVTIYLPNGMTEGEGFLSKLVNGMDKKFFQSIYSFDIHGLQGVQHLKSEDLGRFLFSSGVIGTDALMSLQQKLTKEKEALFKPNGKKPLLNAELIDLKEDHSQLMRWQEKNNSYQFLLEQQLNLEKKLTENEFQKNSYQVQIRDSERFQSIQPILSEYELLAIQINQLPAFEPFPEDGLHKLDQLQAQLKPYEAQLSALTTQRNEWQKGHAAINLDSEFLTYETTIIGLSSKKGMFEEKQYRLQAAKDSHQQLKDEVQKQKELLRIEIKEDEILSFDTSISAKEMFSTVVSEVERSKQRKEFLDENFNRAKDAIENCEAIINELEKQVLPESERNTLEEFIELEKEKSEIEKEKRFLNDEMSRIDKKMDSLTKQVKGRKRKINILFGIIGIALLSAAVYAIVIAEWLFGILSIFLMLLLLPIAKLIGSQAETNFIQELKKDKLHLLKRLASLDEQLSSVKGTNNHDATVSLMKDQQIRQRLEVEKASYKQYEQLYEKVLVSYEEWESSSFEVNEKSKVLKKKYKLPLDISNELLLDAYQLLEGLKGKIQQKERNGIEIQMLEDEVKQYQNKVQNICSHLKIVIDDPFLAIDTVVSRLLEEKHKQEQVLQFERKIEEVSERITHLELEVEHLRKECILLWNQAEVATEDEFRAKGHASDHAKDIKKKMSILRAQLDRYGEIVEKCQVHQNYQMMIEEGTTRLEQLALQEKECQLQLSEIKLRIEELEEGGTYSELLHSFEGKKSIAREYAKQWAVYAVAKDLLTGSVEKYRKERLPMVLNQAEKYYHLLTDGKYVRIFPANEDDGFLVEGKNGVRYKPNELSQATAEQLYIALRFALAGTMHPNQKYPFIIDDSFVNFDSLRLDQTIQLLEEVSKDHQVLLFTCHQHMVDKFQSVEPYFLT</sequence>
<accession>A0AAW5E2I4</accession>
<feature type="domain" description="YhaN AAA" evidence="3">
    <location>
        <begin position="8"/>
        <end position="202"/>
    </location>
</feature>
<dbReference type="Pfam" id="PF13514">
    <property type="entry name" value="AAA_27"/>
    <property type="match status" value="1"/>
</dbReference>
<evidence type="ECO:0000256" key="2">
    <source>
        <dbReference type="SAM" id="Phobius"/>
    </source>
</evidence>
<keyword evidence="5" id="KW-1185">Reference proteome</keyword>
<feature type="transmembrane region" description="Helical" evidence="2">
    <location>
        <begin position="504"/>
        <end position="523"/>
    </location>
</feature>
<evidence type="ECO:0000313" key="5">
    <source>
        <dbReference type="Proteomes" id="UP001431131"/>
    </source>
</evidence>
<dbReference type="PANTHER" id="PTHR41259">
    <property type="entry name" value="DOUBLE-STRAND BREAK REPAIR RAD50 ATPASE, PUTATIVE-RELATED"/>
    <property type="match status" value="1"/>
</dbReference>
<comment type="caution">
    <text evidence="4">The sequence shown here is derived from an EMBL/GenBank/DDBJ whole genome shotgun (WGS) entry which is preliminary data.</text>
</comment>
<keyword evidence="2" id="KW-0812">Transmembrane</keyword>
<dbReference type="Gene3D" id="3.40.50.300">
    <property type="entry name" value="P-loop containing nucleotide triphosphate hydrolases"/>
    <property type="match status" value="2"/>
</dbReference>
<keyword evidence="2" id="KW-1133">Transmembrane helix</keyword>
<gene>
    <name evidence="4" type="ORF">MJG50_17375</name>
</gene>
<dbReference type="RefSeq" id="WP_240257028.1">
    <property type="nucleotide sequence ID" value="NZ_JAKTTI010000033.1"/>
</dbReference>
<evidence type="ECO:0000313" key="4">
    <source>
        <dbReference type="EMBL" id="MCH1627107.1"/>
    </source>
</evidence>